<reference evidence="1" key="1">
    <citation type="submission" date="2020-03" db="EMBL/GenBank/DDBJ databases">
        <title>The deep terrestrial virosphere.</title>
        <authorList>
            <person name="Holmfeldt K."/>
            <person name="Nilsson E."/>
            <person name="Simone D."/>
            <person name="Lopez-Fernandez M."/>
            <person name="Wu X."/>
            <person name="de Brujin I."/>
            <person name="Lundin D."/>
            <person name="Andersson A."/>
            <person name="Bertilsson S."/>
            <person name="Dopson M."/>
        </authorList>
    </citation>
    <scope>NUCLEOTIDE SEQUENCE</scope>
    <source>
        <strain evidence="1">MM415A02628</strain>
    </source>
</reference>
<dbReference type="EMBL" id="MT141973">
    <property type="protein sequence ID" value="QJA72716.1"/>
    <property type="molecule type" value="Genomic_DNA"/>
</dbReference>
<proteinExistence type="predicted"/>
<protein>
    <submittedName>
        <fullName evidence="1">Uncharacterized protein</fullName>
    </submittedName>
</protein>
<evidence type="ECO:0000313" key="1">
    <source>
        <dbReference type="EMBL" id="QJA72716.1"/>
    </source>
</evidence>
<accession>A0A6M3JRY1</accession>
<organism evidence="1">
    <name type="scientific">viral metagenome</name>
    <dbReference type="NCBI Taxonomy" id="1070528"/>
    <lineage>
        <taxon>unclassified sequences</taxon>
        <taxon>metagenomes</taxon>
        <taxon>organismal metagenomes</taxon>
    </lineage>
</organism>
<sequence>MKKETACKKYKINSKRSVTELLELILKELKNKNISTLNSVKNTLETDTITKVDLNAINLNFKVLVTEKNINAVKRVFNAGMVLVDKEEDIEINEEVDLSFCFEGEFDKETITLAMLFNSDLVGKPLIQLSRE</sequence>
<gene>
    <name evidence="1" type="ORF">MM415A02628_0003</name>
</gene>
<dbReference type="AlphaFoldDB" id="A0A6M3JRY1"/>
<name>A0A6M3JRY1_9ZZZZ</name>